<sequence length="736" mass="82058">MSRAVLRGIRCHACRYDVIQSFVAVAGLSIHSSASALPQRSNFLPPQSPLSVSHARPFTCSTSRRSSNTANQNPESNEVKGKEEALDQNAEHIPWYLRYQQQQVETAASHPLGERQAIPALPDNAPPILDELLQHISVEIGLDNLALLDLRGVDPHPALGANLIMIVGTARSIKHVNVSADRLCRWLRSQHKMRPVADGLMGRNELKIKLRRKARRAKLASSVGSTLEQADDGLTTGWICVNVGTVKGGESPQSELVKPPSFEGFGTFESGTKIVVQMMVEDKRSELDLEGLWGAVLARKARKDAWAANKSPSSAKAETGPVYTSTVIPRFPGIGLRSSSKIFGLNGEQRRGICNTTRLLTNVSADTTAQETTRPPFRQARPYSKYPNSSTATRYVPPNAAAEWPQSSQVKSLLQMLGELSPEEARHELGAGPDDRSSTIFLRLFHEALASAPVEARPGLRLGLMCIAVTSGHPEYPKQRVFEAFQQFAMSEFHISKAQGRQVLAALLCFPHSDAEITPETARLPTEDIELAMKVLEHLSLRGENIFAEDIFLMLYNGCSYRVPVRYGAADAPGSLYVERSLYVEEADVKEMHERLTRIQKAMKATLTSFSYDSYPDLLRAHFYLNDMPGFWQHWHRMGLNGWLRTKQHYLLVLNLCLERGNENYIIRVLDECVPMIEREEPPVLLDAELAEKIMACLFVVDPQIRDHAQEDVLGPYVQLWNKCLNALFLERASLE</sequence>
<protein>
    <recommendedName>
        <fullName evidence="8">ATPase synthesis protein 25</fullName>
    </recommendedName>
</protein>
<accession>A0A2B7YS91</accession>
<proteinExistence type="inferred from homology"/>
<comment type="function">
    <text evidence="1">Probable mitochondrial mRNA stabilization factor.</text>
</comment>
<dbReference type="FunFam" id="3.30.460.10:FF:000044">
    <property type="entry name" value="ATPase synthesis protein 25, mitochondrial"/>
    <property type="match status" value="1"/>
</dbReference>
<comment type="subcellular location">
    <subcellularLocation>
        <location evidence="2 8">Mitochondrion inner membrane</location>
        <topology evidence="2 8">Peripheral membrane protein</topology>
        <orientation evidence="2 8">Matrix side</orientation>
    </subcellularLocation>
</comment>
<organism evidence="10 11">
    <name type="scientific">Polytolypa hystricis (strain UAMH7299)</name>
    <dbReference type="NCBI Taxonomy" id="1447883"/>
    <lineage>
        <taxon>Eukaryota</taxon>
        <taxon>Fungi</taxon>
        <taxon>Dikarya</taxon>
        <taxon>Ascomycota</taxon>
        <taxon>Pezizomycotina</taxon>
        <taxon>Eurotiomycetes</taxon>
        <taxon>Eurotiomycetidae</taxon>
        <taxon>Onygenales</taxon>
        <taxon>Onygenales incertae sedis</taxon>
        <taxon>Polytolypa</taxon>
    </lineage>
</organism>
<dbReference type="AlphaFoldDB" id="A0A2B7YS91"/>
<evidence type="ECO:0000313" key="10">
    <source>
        <dbReference type="EMBL" id="PGH23732.1"/>
    </source>
</evidence>
<dbReference type="GO" id="GO:0048255">
    <property type="term" value="P:mRNA stabilization"/>
    <property type="evidence" value="ECO:0007669"/>
    <property type="project" value="TreeGrafter"/>
</dbReference>
<dbReference type="InterPro" id="IPR043519">
    <property type="entry name" value="NT_sf"/>
</dbReference>
<dbReference type="InterPro" id="IPR040152">
    <property type="entry name" value="Atp25"/>
</dbReference>
<reference evidence="10 11" key="1">
    <citation type="submission" date="2017-10" db="EMBL/GenBank/DDBJ databases">
        <title>Comparative genomics in systemic dimorphic fungi from Ajellomycetaceae.</title>
        <authorList>
            <person name="Munoz J.F."/>
            <person name="Mcewen J.G."/>
            <person name="Clay O.K."/>
            <person name="Cuomo C.A."/>
        </authorList>
    </citation>
    <scope>NUCLEOTIDE SEQUENCE [LARGE SCALE GENOMIC DNA]</scope>
    <source>
        <strain evidence="10 11">UAMH7299</strain>
    </source>
</reference>
<dbReference type="PANTHER" id="PTHR28087:SF1">
    <property type="entry name" value="ATPASE SYNTHESIS PROTEIN 25, MITOCHONDRIAL"/>
    <property type="match status" value="1"/>
</dbReference>
<feature type="region of interest" description="Disordered" evidence="9">
    <location>
        <begin position="44"/>
        <end position="83"/>
    </location>
</feature>
<evidence type="ECO:0000256" key="2">
    <source>
        <dbReference type="ARBA" id="ARBA00004443"/>
    </source>
</evidence>
<keyword evidence="7 8" id="KW-0472">Membrane</keyword>
<evidence type="ECO:0000256" key="1">
    <source>
        <dbReference type="ARBA" id="ARBA00003470"/>
    </source>
</evidence>
<evidence type="ECO:0000256" key="4">
    <source>
        <dbReference type="ARBA" id="ARBA00022792"/>
    </source>
</evidence>
<keyword evidence="4 8" id="KW-0999">Mitochondrion inner membrane</keyword>
<dbReference type="STRING" id="1447883.A0A2B7YS91"/>
<evidence type="ECO:0000313" key="11">
    <source>
        <dbReference type="Proteomes" id="UP000224634"/>
    </source>
</evidence>
<gene>
    <name evidence="10" type="ORF">AJ80_02160</name>
</gene>
<feature type="region of interest" description="Disordered" evidence="9">
    <location>
        <begin position="366"/>
        <end position="394"/>
    </location>
</feature>
<dbReference type="GO" id="GO:0005743">
    <property type="term" value="C:mitochondrial inner membrane"/>
    <property type="evidence" value="ECO:0007669"/>
    <property type="project" value="UniProtKB-SubCell"/>
</dbReference>
<evidence type="ECO:0000256" key="5">
    <source>
        <dbReference type="ARBA" id="ARBA00022946"/>
    </source>
</evidence>
<evidence type="ECO:0000256" key="3">
    <source>
        <dbReference type="ARBA" id="ARBA00010787"/>
    </source>
</evidence>
<keyword evidence="6 8" id="KW-0496">Mitochondrion</keyword>
<evidence type="ECO:0000256" key="9">
    <source>
        <dbReference type="SAM" id="MobiDB-lite"/>
    </source>
</evidence>
<evidence type="ECO:0000256" key="8">
    <source>
        <dbReference type="RuleBase" id="RU367062"/>
    </source>
</evidence>
<comment type="caution">
    <text evidence="10">The sequence shown here is derived from an EMBL/GenBank/DDBJ whole genome shotgun (WGS) entry which is preliminary data.</text>
</comment>
<evidence type="ECO:0000256" key="6">
    <source>
        <dbReference type="ARBA" id="ARBA00023128"/>
    </source>
</evidence>
<dbReference type="GO" id="GO:0140053">
    <property type="term" value="P:mitochondrial gene expression"/>
    <property type="evidence" value="ECO:0007669"/>
    <property type="project" value="UniProtKB-UniRule"/>
</dbReference>
<comment type="similarity">
    <text evidence="3 8">Belongs to the ATP25 family.</text>
</comment>
<dbReference type="Gene3D" id="3.30.460.10">
    <property type="entry name" value="Beta Polymerase, domain 2"/>
    <property type="match status" value="1"/>
</dbReference>
<comment type="function">
    <text evidence="8">Mitochondrial mRNA stabilization factor.</text>
</comment>
<keyword evidence="5 8" id="KW-0809">Transit peptide</keyword>
<dbReference type="Proteomes" id="UP000224634">
    <property type="component" value="Unassembled WGS sequence"/>
</dbReference>
<dbReference type="EMBL" id="PDNA01000020">
    <property type="protein sequence ID" value="PGH23732.1"/>
    <property type="molecule type" value="Genomic_DNA"/>
</dbReference>
<evidence type="ECO:0000256" key="7">
    <source>
        <dbReference type="ARBA" id="ARBA00023136"/>
    </source>
</evidence>
<keyword evidence="11" id="KW-1185">Reference proteome</keyword>
<name>A0A2B7YS91_POLH7</name>
<dbReference type="OrthoDB" id="107372at2759"/>
<feature type="compositionally biased region" description="Polar residues" evidence="9">
    <location>
        <begin position="59"/>
        <end position="76"/>
    </location>
</feature>
<dbReference type="PANTHER" id="PTHR28087">
    <property type="entry name" value="ATPASE SYNTHESIS PROTEIN 25, MITOCHONDRIAL"/>
    <property type="match status" value="1"/>
</dbReference>